<evidence type="ECO:0008006" key="4">
    <source>
        <dbReference type="Google" id="ProtNLM"/>
    </source>
</evidence>
<dbReference type="InterPro" id="IPR036005">
    <property type="entry name" value="Creatinase/aminopeptidase-like"/>
</dbReference>
<dbReference type="PANTHER" id="PTHR46112">
    <property type="entry name" value="AMINOPEPTIDASE"/>
    <property type="match status" value="1"/>
</dbReference>
<dbReference type="Gene3D" id="3.40.350.10">
    <property type="entry name" value="Creatinase/prolidase N-terminal domain"/>
    <property type="match status" value="1"/>
</dbReference>
<reference evidence="3" key="1">
    <citation type="journal article" date="2014" name="Front. Microbiol.">
        <title>High frequency of phylogenetically diverse reductive dehalogenase-homologous genes in deep subseafloor sedimentary metagenomes.</title>
        <authorList>
            <person name="Kawai M."/>
            <person name="Futagami T."/>
            <person name="Toyoda A."/>
            <person name="Takaki Y."/>
            <person name="Nishi S."/>
            <person name="Hori S."/>
            <person name="Arai W."/>
            <person name="Tsubouchi T."/>
            <person name="Morono Y."/>
            <person name="Uchiyama I."/>
            <person name="Ito T."/>
            <person name="Fujiyama A."/>
            <person name="Inagaki F."/>
            <person name="Takami H."/>
        </authorList>
    </citation>
    <scope>NUCLEOTIDE SEQUENCE</scope>
    <source>
        <strain evidence="3">Expedition CK06-06</strain>
    </source>
</reference>
<protein>
    <recommendedName>
        <fullName evidence="4">Creatinase N-terminal domain-containing protein</fullName>
    </recommendedName>
</protein>
<evidence type="ECO:0000259" key="2">
    <source>
        <dbReference type="Pfam" id="PF01321"/>
    </source>
</evidence>
<dbReference type="Pfam" id="PF01321">
    <property type="entry name" value="Creatinase_N"/>
    <property type="match status" value="1"/>
</dbReference>
<proteinExistence type="predicted"/>
<comment type="caution">
    <text evidence="3">The sequence shown here is derived from an EMBL/GenBank/DDBJ whole genome shotgun (WGS) entry which is preliminary data.</text>
</comment>
<dbReference type="SUPFAM" id="SSF53092">
    <property type="entry name" value="Creatinase/prolidase N-terminal domain"/>
    <property type="match status" value="1"/>
</dbReference>
<dbReference type="Gene3D" id="3.90.230.10">
    <property type="entry name" value="Creatinase/methionine aminopeptidase superfamily"/>
    <property type="match status" value="1"/>
</dbReference>
<dbReference type="InterPro" id="IPR050659">
    <property type="entry name" value="Peptidase_M24B"/>
</dbReference>
<evidence type="ECO:0000313" key="3">
    <source>
        <dbReference type="EMBL" id="GAG12774.1"/>
    </source>
</evidence>
<dbReference type="InterPro" id="IPR029149">
    <property type="entry name" value="Creatin/AminoP/Spt16_N"/>
</dbReference>
<feature type="non-terminal residue" evidence="3">
    <location>
        <position position="1"/>
    </location>
</feature>
<dbReference type="AlphaFoldDB" id="X0V3Q1"/>
<dbReference type="InterPro" id="IPR000994">
    <property type="entry name" value="Pept_M24"/>
</dbReference>
<dbReference type="EMBL" id="BARS01024897">
    <property type="protein sequence ID" value="GAG12774.1"/>
    <property type="molecule type" value="Genomic_DNA"/>
</dbReference>
<feature type="non-terminal residue" evidence="3">
    <location>
        <position position="268"/>
    </location>
</feature>
<feature type="domain" description="Creatinase N-terminal" evidence="2">
    <location>
        <begin position="8"/>
        <end position="139"/>
    </location>
</feature>
<dbReference type="Pfam" id="PF00557">
    <property type="entry name" value="Peptidase_M24"/>
    <property type="match status" value="1"/>
</dbReference>
<accession>X0V3Q1</accession>
<feature type="domain" description="Peptidase M24" evidence="1">
    <location>
        <begin position="142"/>
        <end position="265"/>
    </location>
</feature>
<organism evidence="3">
    <name type="scientific">marine sediment metagenome</name>
    <dbReference type="NCBI Taxonomy" id="412755"/>
    <lineage>
        <taxon>unclassified sequences</taxon>
        <taxon>metagenomes</taxon>
        <taxon>ecological metagenomes</taxon>
    </lineage>
</organism>
<dbReference type="CDD" id="cd01066">
    <property type="entry name" value="APP_MetAP"/>
    <property type="match status" value="1"/>
</dbReference>
<dbReference type="SUPFAM" id="SSF55920">
    <property type="entry name" value="Creatinase/aminopeptidase"/>
    <property type="match status" value="1"/>
</dbReference>
<dbReference type="InterPro" id="IPR000587">
    <property type="entry name" value="Creatinase_N"/>
</dbReference>
<sequence length="268" mass="30777">EIKEKERRVREFLEKKGLGGVLLCRQDNFSWFTCGKADQVLLGSDTGFVSLLITREKKYAITNNIEAPRIIEEELKGQEFELIVLDWYEYDRTFESRVTKLINRRKLGCDVHFDKAEFIKNEFAEIRYVLTPEEIDRCRWLGQKSAKALQEVCQKIRIGDSECKIAAETARRLFEEGIFSSCLLVGTDERIFKYRHPVPTEKKLQKYAMIVVVAVKGGLNVALTRSVHFGPLPSEILKKYNSVVEVDAALISKTVPGKKYSEIFKEGA</sequence>
<gene>
    <name evidence="3" type="ORF">S01H1_39452</name>
</gene>
<evidence type="ECO:0000259" key="1">
    <source>
        <dbReference type="Pfam" id="PF00557"/>
    </source>
</evidence>
<name>X0V3Q1_9ZZZZ</name>
<dbReference type="PANTHER" id="PTHR46112:SF3">
    <property type="entry name" value="AMINOPEPTIDASE YPDF"/>
    <property type="match status" value="1"/>
</dbReference>